<feature type="compositionally biased region" description="Acidic residues" evidence="1">
    <location>
        <begin position="168"/>
        <end position="177"/>
    </location>
</feature>
<keyword evidence="4" id="KW-1185">Reference proteome</keyword>
<dbReference type="OrthoDB" id="292792at2"/>
<accession>A0A177NNL5</accession>
<dbReference type="Gene3D" id="1.10.287.700">
    <property type="entry name" value="Helix hairpin bin"/>
    <property type="match status" value="1"/>
</dbReference>
<proteinExistence type="predicted"/>
<evidence type="ECO:0000313" key="4">
    <source>
        <dbReference type="Proteomes" id="UP000077628"/>
    </source>
</evidence>
<reference evidence="4" key="1">
    <citation type="submission" date="2016-03" db="EMBL/GenBank/DDBJ databases">
        <authorList>
            <person name="Heylen K."/>
            <person name="De Vos P."/>
            <person name="Vekeman B."/>
        </authorList>
    </citation>
    <scope>NUCLEOTIDE SEQUENCE [LARGE SCALE GENOMIC DNA]</scope>
    <source>
        <strain evidence="4">R-45383</strain>
    </source>
</reference>
<feature type="region of interest" description="Disordered" evidence="1">
    <location>
        <begin position="1"/>
        <end position="56"/>
    </location>
</feature>
<gene>
    <name evidence="3" type="ORF">A1355_03865</name>
</gene>
<sequence length="651" mass="70297">MNKSRSVERPPLSATPLVGSIKPERGKFSEQPASLPANSERGAHEFGAIPLSPARPGSWQAKLVLGQPGDVFEREADAVADKVTGGGRDRALTSVGQDGNTLRRAPQPASDNMDAHAAESEMAPQAETAKPESVDKQAEEGDPAQVALLLLESDDLEGDQQPSGGEQAESDDADQAGETEPMRTSPQAGQTPSVSPRQESRIQALRGGGQPLASPVRRFFEPRLGRDLSQVRVHTGVDAGKLADSVRARAFTVGRDVVFGAGQYQPASAGGRWLLAHELTHVLQQQSGLARMPLAPIRVRETSEPRVQGGFFGKLWNGIKKGARAVWGGIKKGAGAVWGGIKKGASAAWRGVKKAAGKVWDGTKWVAGKVWGGIKAFAGWGWNVLKAGAALAWRQVVNFPSRIWRLIKHLGSGIAGAAGWLWDGLKLAWHLDFKGLGNWFLDGILSGAAWIGRLIGKLVDIAGIGEVWDLLFQIIKFNTRTLNSTEKSEAQKTFQDNIAYWQVRIDEYSLISAIGALFKGGGGMGVTTFHTINFNQKISASPGSNDMHWLTHELTHVFQYERVGSQYLGEAIHAQATAGYDYKGPDALWRPATNPSPNMLGKHFREFNREQQADIAADYYYSLYSQTTAGGITPVTSDYQPVIDEMRAGDV</sequence>
<evidence type="ECO:0000256" key="1">
    <source>
        <dbReference type="SAM" id="MobiDB-lite"/>
    </source>
</evidence>
<dbReference type="STRING" id="702114.A1355_03865"/>
<comment type="caution">
    <text evidence="3">The sequence shown here is derived from an EMBL/GenBank/DDBJ whole genome shotgun (WGS) entry which is preliminary data.</text>
</comment>
<feature type="compositionally biased region" description="Polar residues" evidence="1">
    <location>
        <begin position="182"/>
        <end position="197"/>
    </location>
</feature>
<dbReference type="AlphaFoldDB" id="A0A177NNL5"/>
<dbReference type="RefSeq" id="WP_082885485.1">
    <property type="nucleotide sequence ID" value="NZ_LUUK01000155.1"/>
</dbReference>
<organism evidence="3 4">
    <name type="scientific">Methylomonas koyamae</name>
    <dbReference type="NCBI Taxonomy" id="702114"/>
    <lineage>
        <taxon>Bacteria</taxon>
        <taxon>Pseudomonadati</taxon>
        <taxon>Pseudomonadota</taxon>
        <taxon>Gammaproteobacteria</taxon>
        <taxon>Methylococcales</taxon>
        <taxon>Methylococcaceae</taxon>
        <taxon>Methylomonas</taxon>
    </lineage>
</organism>
<evidence type="ECO:0000259" key="2">
    <source>
        <dbReference type="Pfam" id="PF13699"/>
    </source>
</evidence>
<feature type="compositionally biased region" description="Basic and acidic residues" evidence="1">
    <location>
        <begin position="129"/>
        <end position="139"/>
    </location>
</feature>
<dbReference type="Pfam" id="PF13699">
    <property type="entry name" value="eCIS_core"/>
    <property type="match status" value="1"/>
</dbReference>
<feature type="region of interest" description="Disordered" evidence="1">
    <location>
        <begin position="156"/>
        <end position="216"/>
    </location>
</feature>
<feature type="domain" description="eCIS core" evidence="2">
    <location>
        <begin position="211"/>
        <end position="288"/>
    </location>
</feature>
<feature type="region of interest" description="Disordered" evidence="1">
    <location>
        <begin position="82"/>
        <end position="144"/>
    </location>
</feature>
<dbReference type="Proteomes" id="UP000077628">
    <property type="component" value="Unassembled WGS sequence"/>
</dbReference>
<name>A0A177NNL5_9GAMM</name>
<evidence type="ECO:0000313" key="3">
    <source>
        <dbReference type="EMBL" id="OAI19646.1"/>
    </source>
</evidence>
<protein>
    <recommendedName>
        <fullName evidence="2">eCIS core domain-containing protein</fullName>
    </recommendedName>
</protein>
<dbReference type="EMBL" id="LUUK01000155">
    <property type="protein sequence ID" value="OAI19646.1"/>
    <property type="molecule type" value="Genomic_DNA"/>
</dbReference>
<dbReference type="InterPro" id="IPR025295">
    <property type="entry name" value="eCIS_core_dom"/>
</dbReference>